<dbReference type="Gene3D" id="3.90.1200.10">
    <property type="match status" value="1"/>
</dbReference>
<dbReference type="InterPro" id="IPR004119">
    <property type="entry name" value="EcKL"/>
</dbReference>
<accession>A0ABY0H6U4</accession>
<gene>
    <name evidence="1" type="ORF">DL762_005896</name>
</gene>
<sequence>MAHQAESDHVASLMLSWHSLELVSCRKIQTLWAGYGSICEVRARATTAAAAAEVRRLCRTDSDGNAKVAGEDNTFALILKLVAPPPAGPGDHQGNGEEDGDEGHLRKMLSYEVEQHFYDKLAPRLDPDRAAVARCLASTRDAAGKARAGELLDGGRVIATLMTDLRPDFPVAAGENRRARLDPRQVHAALDWLAAFHGASRAWVREGESLGELARPPLEEARRRRAGKRGAGAWLNGGYTYLATRREEYAALAADAGSEWSAALCEPMGSSRDGPSVAERVAELLAPRLGSDGDGGGSSRDRERDAYVSYIHGDVKSENLFATAAGDRVAFFDFQYVGLGLGVCDLAKLFTCSVPLGLLLTGCEDNARHVPEELRMDDGERRLLEHYRARLLELGRFGADGGGYDWELFVRHWEAALIDWLRFQMSWGAWGNTEWLEARVRSILRDEGFMEWLLES</sequence>
<dbReference type="Pfam" id="PF02958">
    <property type="entry name" value="EcKL"/>
    <property type="match status" value="1"/>
</dbReference>
<dbReference type="Proteomes" id="UP000294003">
    <property type="component" value="Unassembled WGS sequence"/>
</dbReference>
<comment type="caution">
    <text evidence="1">The sequence shown here is derived from an EMBL/GenBank/DDBJ whole genome shotgun (WGS) entry which is preliminary data.</text>
</comment>
<dbReference type="InterPro" id="IPR011009">
    <property type="entry name" value="Kinase-like_dom_sf"/>
</dbReference>
<dbReference type="SUPFAM" id="SSF56112">
    <property type="entry name" value="Protein kinase-like (PK-like)"/>
    <property type="match status" value="1"/>
</dbReference>
<protein>
    <recommendedName>
        <fullName evidence="3">Aminoglycoside phosphotransferase domain-containing protein</fullName>
    </recommendedName>
</protein>
<name>A0ABY0H6U4_9PEZI</name>
<reference evidence="1 2" key="1">
    <citation type="submission" date="2018-06" db="EMBL/GenBank/DDBJ databases">
        <title>Complete Genomes of Monosporascus.</title>
        <authorList>
            <person name="Robinson A.J."/>
            <person name="Natvig D.O."/>
        </authorList>
    </citation>
    <scope>NUCLEOTIDE SEQUENCE [LARGE SCALE GENOMIC DNA]</scope>
    <source>
        <strain evidence="1 2">CBS 609.92</strain>
    </source>
</reference>
<proteinExistence type="predicted"/>
<evidence type="ECO:0000313" key="1">
    <source>
        <dbReference type="EMBL" id="RYO83940.1"/>
    </source>
</evidence>
<evidence type="ECO:0000313" key="2">
    <source>
        <dbReference type="Proteomes" id="UP000294003"/>
    </source>
</evidence>
<evidence type="ECO:0008006" key="3">
    <source>
        <dbReference type="Google" id="ProtNLM"/>
    </source>
</evidence>
<keyword evidence="2" id="KW-1185">Reference proteome</keyword>
<dbReference type="EMBL" id="QJNS01000176">
    <property type="protein sequence ID" value="RYO83940.1"/>
    <property type="molecule type" value="Genomic_DNA"/>
</dbReference>
<organism evidence="1 2">
    <name type="scientific">Monosporascus cannonballus</name>
    <dbReference type="NCBI Taxonomy" id="155416"/>
    <lineage>
        <taxon>Eukaryota</taxon>
        <taxon>Fungi</taxon>
        <taxon>Dikarya</taxon>
        <taxon>Ascomycota</taxon>
        <taxon>Pezizomycotina</taxon>
        <taxon>Sordariomycetes</taxon>
        <taxon>Xylariomycetidae</taxon>
        <taxon>Xylariales</taxon>
        <taxon>Xylariales incertae sedis</taxon>
        <taxon>Monosporascus</taxon>
    </lineage>
</organism>